<comment type="caution">
    <text evidence="1">The sequence shown here is derived from an EMBL/GenBank/DDBJ whole genome shotgun (WGS) entry which is preliminary data.</text>
</comment>
<dbReference type="EMBL" id="JAOTEN010000005">
    <property type="protein sequence ID" value="MCU7615488.1"/>
    <property type="molecule type" value="Genomic_DNA"/>
</dbReference>
<dbReference type="Proteomes" id="UP001208114">
    <property type="component" value="Unassembled WGS sequence"/>
</dbReference>
<gene>
    <name evidence="1" type="ORF">N0B16_13705</name>
</gene>
<protein>
    <recommendedName>
        <fullName evidence="3">Fibrobacter succinogenes major paralogous domain-containing protein</fullName>
    </recommendedName>
</protein>
<sequence length="382" mass="39215">MNKYIITLCLFVSGQIFSQITIGKSAATLTPASAFVSIEFGDAAGGQKGIVLPWVTSEAVLGGTTPAPITGTLFFDSATKKIKFGSSTTSGATAISQYIDLSAGALTPAAGVGVADTNAEISTAKMVISSSATVAATNTTSGIMVLADTDKAMVLPRVNSYTDIVNPSPGMMVYVTGTTPDQLAVFNGSEWSFWDGVQTVTSATTGRVWMDRNLGATQVATALTDAAAYGSLYQWGRLTDGHQVRTSATTATLSTTDVPGNGNFITNGTAPNDWRSTQNNNLWQGIGGINNPCPNGFRIPTLAEFIAEGFATGNAAFASVLKLPAAGVRSTAGAVSTEGTNGNYYTSTISGTSSSAYTFTATTVATSTVPRATGASVRCIKN</sequence>
<keyword evidence="2" id="KW-1185">Reference proteome</keyword>
<proteinExistence type="predicted"/>
<reference evidence="2" key="1">
    <citation type="submission" date="2023-07" db="EMBL/GenBank/DDBJ databases">
        <title>Chryseobacterium sp. GMJ5 Genome sequencing and assembly.</title>
        <authorList>
            <person name="Jung Y."/>
        </authorList>
    </citation>
    <scope>NUCLEOTIDE SEQUENCE [LARGE SCALE GENOMIC DNA]</scope>
    <source>
        <strain evidence="2">GMJ5</strain>
    </source>
</reference>
<evidence type="ECO:0000313" key="2">
    <source>
        <dbReference type="Proteomes" id="UP001208114"/>
    </source>
</evidence>
<organism evidence="1 2">
    <name type="scientific">Chryseobacterium gilvum</name>
    <dbReference type="NCBI Taxonomy" id="2976534"/>
    <lineage>
        <taxon>Bacteria</taxon>
        <taxon>Pseudomonadati</taxon>
        <taxon>Bacteroidota</taxon>
        <taxon>Flavobacteriia</taxon>
        <taxon>Flavobacteriales</taxon>
        <taxon>Weeksellaceae</taxon>
        <taxon>Chryseobacterium group</taxon>
        <taxon>Chryseobacterium</taxon>
    </lineage>
</organism>
<dbReference type="RefSeq" id="WP_262991507.1">
    <property type="nucleotide sequence ID" value="NZ_JAOTEN010000005.1"/>
</dbReference>
<evidence type="ECO:0000313" key="1">
    <source>
        <dbReference type="EMBL" id="MCU7615488.1"/>
    </source>
</evidence>
<accession>A0ABT2W0P5</accession>
<evidence type="ECO:0008006" key="3">
    <source>
        <dbReference type="Google" id="ProtNLM"/>
    </source>
</evidence>
<name>A0ABT2W0P5_9FLAO</name>